<evidence type="ECO:0000259" key="1">
    <source>
        <dbReference type="Pfam" id="PF20419"/>
    </source>
</evidence>
<dbReference type="Pfam" id="PF20419">
    <property type="entry name" value="DUF6701"/>
    <property type="match status" value="1"/>
</dbReference>
<dbReference type="GeneID" id="303189258"/>
<protein>
    <recommendedName>
        <fullName evidence="1">DUF6701 domain-containing protein</fullName>
    </recommendedName>
</protein>
<evidence type="ECO:0000313" key="2">
    <source>
        <dbReference type="EMBL" id="RCS73896.1"/>
    </source>
</evidence>
<dbReference type="EMBL" id="QPGL01000001">
    <property type="protein sequence ID" value="RCS73896.1"/>
    <property type="molecule type" value="Genomic_DNA"/>
</dbReference>
<dbReference type="RefSeq" id="WP_086960747.1">
    <property type="nucleotide sequence ID" value="NZ_FUKS01000035.1"/>
</dbReference>
<name>A0A368LQ65_9VIBR</name>
<feature type="domain" description="DUF6701" evidence="1">
    <location>
        <begin position="5"/>
        <end position="287"/>
    </location>
</feature>
<proteinExistence type="predicted"/>
<dbReference type="AlphaFoldDB" id="A0A368LQ65"/>
<sequence>MFAQSLQDKLALTAINSINGQNLLSRLPLNDQPLYGWYETLNGGEVTQRNAQYDVQDDDFQFYKQEITNVHNSEYTSTPDGPYDSTNAKFGIAVIKKVDDVDFDFTGLDASDKITLDADGDGTVDIGLKFTLQPDFRYGRMTLDSVSGSIGGPIQVPLRTEFWDGESYISNSDDSGSQFITKEYCGLSNLSNSDAYLTDTVNTNGKQAVNLGKSDIVRAAQTTSQRGFVRLFLRQGITQPEGTMCSWPNGTQPWLQFNWRDFGDEDPSAVIIFGAYRGNDRIIYRGEPNLVSH</sequence>
<accession>A0A368LQ65</accession>
<reference evidence="2 3" key="1">
    <citation type="journal article" date="2017" name="Elife">
        <title>Extensive horizontal gene transfer in cheese-associated bacteria.</title>
        <authorList>
            <person name="Bonham K.S."/>
            <person name="Wolfe B.E."/>
            <person name="Dutton R.J."/>
        </authorList>
    </citation>
    <scope>NUCLEOTIDE SEQUENCE [LARGE SCALE GENOMIC DNA]</scope>
    <source>
        <strain evidence="2 3">JB196</strain>
    </source>
</reference>
<keyword evidence="3" id="KW-1185">Reference proteome</keyword>
<dbReference type="InterPro" id="IPR046524">
    <property type="entry name" value="DUF6701"/>
</dbReference>
<dbReference type="Proteomes" id="UP000252479">
    <property type="component" value="Unassembled WGS sequence"/>
</dbReference>
<evidence type="ECO:0000313" key="3">
    <source>
        <dbReference type="Proteomes" id="UP000252479"/>
    </source>
</evidence>
<comment type="caution">
    <text evidence="2">The sequence shown here is derived from an EMBL/GenBank/DDBJ whole genome shotgun (WGS) entry which is preliminary data.</text>
</comment>
<organism evidence="2 3">
    <name type="scientific">Vibrio casei</name>
    <dbReference type="NCBI Taxonomy" id="673372"/>
    <lineage>
        <taxon>Bacteria</taxon>
        <taxon>Pseudomonadati</taxon>
        <taxon>Pseudomonadota</taxon>
        <taxon>Gammaproteobacteria</taxon>
        <taxon>Vibrionales</taxon>
        <taxon>Vibrionaceae</taxon>
        <taxon>Vibrio</taxon>
    </lineage>
</organism>
<gene>
    <name evidence="2" type="ORF">CIK83_10005</name>
</gene>